<feature type="compositionally biased region" description="Low complexity" evidence="5">
    <location>
        <begin position="437"/>
        <end position="452"/>
    </location>
</feature>
<dbReference type="Pfam" id="PF04932">
    <property type="entry name" value="Wzy_C"/>
    <property type="match status" value="1"/>
</dbReference>
<dbReference type="InterPro" id="IPR007016">
    <property type="entry name" value="O-antigen_ligase-rel_domated"/>
</dbReference>
<feature type="transmembrane region" description="Helical" evidence="6">
    <location>
        <begin position="73"/>
        <end position="90"/>
    </location>
</feature>
<evidence type="ECO:0000256" key="2">
    <source>
        <dbReference type="ARBA" id="ARBA00022692"/>
    </source>
</evidence>
<reference evidence="9" key="1">
    <citation type="submission" date="2017-05" db="EMBL/GenBank/DDBJ databases">
        <title>Complete and WGS of Bordetella genogroups.</title>
        <authorList>
            <person name="Spilker T."/>
            <person name="Lipuma J."/>
        </authorList>
    </citation>
    <scope>NUCLEOTIDE SEQUENCE [LARGE SCALE GENOMIC DNA]</scope>
    <source>
        <strain evidence="9">AU16122</strain>
    </source>
</reference>
<accession>A0A261RZI8</accession>
<feature type="transmembrane region" description="Helical" evidence="6">
    <location>
        <begin position="363"/>
        <end position="384"/>
    </location>
</feature>
<comment type="caution">
    <text evidence="8">The sequence shown here is derived from an EMBL/GenBank/DDBJ whole genome shotgun (WGS) entry which is preliminary data.</text>
</comment>
<gene>
    <name evidence="8" type="ORF">CAL29_21100</name>
</gene>
<feature type="transmembrane region" description="Helical" evidence="6">
    <location>
        <begin position="213"/>
        <end position="231"/>
    </location>
</feature>
<feature type="domain" description="O-antigen ligase-related" evidence="7">
    <location>
        <begin position="195"/>
        <end position="336"/>
    </location>
</feature>
<dbReference type="RefSeq" id="WP_094854942.1">
    <property type="nucleotide sequence ID" value="NZ_NEVM01000005.1"/>
</dbReference>
<dbReference type="EMBL" id="NEVM01000005">
    <property type="protein sequence ID" value="OZI30518.1"/>
    <property type="molecule type" value="Genomic_DNA"/>
</dbReference>
<dbReference type="InterPro" id="IPR051533">
    <property type="entry name" value="WaaL-like"/>
</dbReference>
<evidence type="ECO:0000256" key="1">
    <source>
        <dbReference type="ARBA" id="ARBA00004141"/>
    </source>
</evidence>
<evidence type="ECO:0000256" key="4">
    <source>
        <dbReference type="ARBA" id="ARBA00023136"/>
    </source>
</evidence>
<sequence length="462" mass="51522">MFRRSPAKTTRFSTLPLLCGMLFTSLAMNNDIFFIGAGGFKLSPFDFMFVGMLLFKIFRMADPGAYTLPPPRVTLLLFINLLAVVYLFFVSGRQPGIDPSDVARDLRIVLYFVVTPYLCYKDIDSADAYRRLQWWLVVTGLAVSTIMLGQQAVGFSTAEPVRDVSLGIWVLPLSIVSLLYFREQLGWKPRTAYLMTLYMLMALVFSLNRSQYLQLGASVGIAVLLGGRVGAFRNAFRIFVPAFIAGILLFASIGYLDVLESRVLTVEALDEDSSYGARVQEYEGQMDLFRESPWFGHGAGFRSWVMGENGFELSTFAHNSWAFYLMKFGIIGSVVIMAPCLLLMLMTLCRRYYDPQLELHRRYLIATAPIYIFIDSLSGGLAYAPKTAFTGVLLTYCLSLLRNDVRAPAAASQPSTPVVVYPIRPPVSVPPMRAAWPARSDPRSIAPARPASPTLPRLPHHG</sequence>
<evidence type="ECO:0000313" key="9">
    <source>
        <dbReference type="Proteomes" id="UP000216020"/>
    </source>
</evidence>
<feature type="transmembrane region" description="Helical" evidence="6">
    <location>
        <begin position="238"/>
        <end position="256"/>
    </location>
</feature>
<proteinExistence type="predicted"/>
<dbReference type="GO" id="GO:0016020">
    <property type="term" value="C:membrane"/>
    <property type="evidence" value="ECO:0007669"/>
    <property type="project" value="UniProtKB-SubCell"/>
</dbReference>
<keyword evidence="4 6" id="KW-0472">Membrane</keyword>
<organism evidence="8 9">
    <name type="scientific">Bordetella genomosp. 10</name>
    <dbReference type="NCBI Taxonomy" id="1416804"/>
    <lineage>
        <taxon>Bacteria</taxon>
        <taxon>Pseudomonadati</taxon>
        <taxon>Pseudomonadota</taxon>
        <taxon>Betaproteobacteria</taxon>
        <taxon>Burkholderiales</taxon>
        <taxon>Alcaligenaceae</taxon>
        <taxon>Bordetella</taxon>
    </lineage>
</organism>
<keyword evidence="3 6" id="KW-1133">Transmembrane helix</keyword>
<feature type="transmembrane region" description="Helical" evidence="6">
    <location>
        <begin position="164"/>
        <end position="181"/>
    </location>
</feature>
<dbReference type="PANTHER" id="PTHR37422">
    <property type="entry name" value="TEICHURONIC ACID BIOSYNTHESIS PROTEIN TUAE"/>
    <property type="match status" value="1"/>
</dbReference>
<comment type="subcellular location">
    <subcellularLocation>
        <location evidence="1">Membrane</location>
        <topology evidence="1">Multi-pass membrane protein</topology>
    </subcellularLocation>
</comment>
<evidence type="ECO:0000256" key="6">
    <source>
        <dbReference type="SAM" id="Phobius"/>
    </source>
</evidence>
<protein>
    <recommendedName>
        <fullName evidence="7">O-antigen ligase-related domain-containing protein</fullName>
    </recommendedName>
</protein>
<evidence type="ECO:0000256" key="3">
    <source>
        <dbReference type="ARBA" id="ARBA00022989"/>
    </source>
</evidence>
<evidence type="ECO:0000313" key="8">
    <source>
        <dbReference type="EMBL" id="OZI30518.1"/>
    </source>
</evidence>
<dbReference type="AlphaFoldDB" id="A0A261RZI8"/>
<dbReference type="OrthoDB" id="8624946at2"/>
<feature type="region of interest" description="Disordered" evidence="5">
    <location>
        <begin position="435"/>
        <end position="462"/>
    </location>
</feature>
<evidence type="ECO:0000259" key="7">
    <source>
        <dbReference type="Pfam" id="PF04932"/>
    </source>
</evidence>
<feature type="transmembrane region" description="Helical" evidence="6">
    <location>
        <begin position="102"/>
        <end position="120"/>
    </location>
</feature>
<feature type="transmembrane region" description="Helical" evidence="6">
    <location>
        <begin position="321"/>
        <end position="343"/>
    </location>
</feature>
<evidence type="ECO:0000256" key="5">
    <source>
        <dbReference type="SAM" id="MobiDB-lite"/>
    </source>
</evidence>
<name>A0A261RZI8_9BORD</name>
<dbReference type="Proteomes" id="UP000216020">
    <property type="component" value="Unassembled WGS sequence"/>
</dbReference>
<feature type="transmembrane region" description="Helical" evidence="6">
    <location>
        <begin position="132"/>
        <end position="152"/>
    </location>
</feature>
<feature type="transmembrane region" description="Helical" evidence="6">
    <location>
        <begin position="190"/>
        <end position="207"/>
    </location>
</feature>
<dbReference type="PANTHER" id="PTHR37422:SF13">
    <property type="entry name" value="LIPOPOLYSACCHARIDE BIOSYNTHESIS PROTEIN PA4999-RELATED"/>
    <property type="match status" value="1"/>
</dbReference>
<keyword evidence="2 6" id="KW-0812">Transmembrane</keyword>
<keyword evidence="9" id="KW-1185">Reference proteome</keyword>
<feature type="transmembrane region" description="Helical" evidence="6">
    <location>
        <begin position="43"/>
        <end position="61"/>
    </location>
</feature>